<reference evidence="1 2" key="1">
    <citation type="journal article" date="2015" name="Nature">
        <title>rRNA introns, odd ribosomes, and small enigmatic genomes across a large radiation of phyla.</title>
        <authorList>
            <person name="Brown C.T."/>
            <person name="Hug L.A."/>
            <person name="Thomas B.C."/>
            <person name="Sharon I."/>
            <person name="Castelle C.J."/>
            <person name="Singh A."/>
            <person name="Wilkins M.J."/>
            <person name="Williams K.H."/>
            <person name="Banfield J.F."/>
        </authorList>
    </citation>
    <scope>NUCLEOTIDE SEQUENCE [LARGE SCALE GENOMIC DNA]</scope>
</reference>
<evidence type="ECO:0000313" key="2">
    <source>
        <dbReference type="Proteomes" id="UP000034778"/>
    </source>
</evidence>
<protein>
    <submittedName>
        <fullName evidence="1">Uncharacterized protein</fullName>
    </submittedName>
</protein>
<gene>
    <name evidence="1" type="ORF">UR35_C0015G0011</name>
</gene>
<dbReference type="EMBL" id="LBOW01000015">
    <property type="protein sequence ID" value="KKP43888.1"/>
    <property type="molecule type" value="Genomic_DNA"/>
</dbReference>
<dbReference type="STRING" id="1618566.UR35_C0015G0011"/>
<sequence>MLTYLYRSKYNWEVSPDIHLFSEKNFNQRLNNNSLFIREIVKGKTIYEN</sequence>
<organism evidence="1 2">
    <name type="scientific">Candidatus Woesebacteria bacterium GW2011_GWB1_33_22</name>
    <dbReference type="NCBI Taxonomy" id="1618566"/>
    <lineage>
        <taxon>Bacteria</taxon>
        <taxon>Candidatus Woeseibacteriota</taxon>
    </lineage>
</organism>
<accession>A0A0F9ZI81</accession>
<evidence type="ECO:0000313" key="1">
    <source>
        <dbReference type="EMBL" id="KKP43888.1"/>
    </source>
</evidence>
<name>A0A0F9ZI81_9BACT</name>
<dbReference type="AlphaFoldDB" id="A0A0F9ZI81"/>
<proteinExistence type="predicted"/>
<comment type="caution">
    <text evidence="1">The sequence shown here is derived from an EMBL/GenBank/DDBJ whole genome shotgun (WGS) entry which is preliminary data.</text>
</comment>
<dbReference type="Proteomes" id="UP000034778">
    <property type="component" value="Unassembled WGS sequence"/>
</dbReference>